<evidence type="ECO:0000313" key="2">
    <source>
        <dbReference type="Proteomes" id="UP001198182"/>
    </source>
</evidence>
<gene>
    <name evidence="1" type="ORF">LKD81_03180</name>
</gene>
<sequence>MGKSVYSLVLMDEVVDAIDQMAYRNNTSRSNLINQILAEHVSLATPEKRMKDVFTSLEQFMDEQFQIQFMPSDSMLSIRSPLRYKYKPTIRYSVELYRNPGSYAGRLKVQFRTQNLQLIRLLQSFFEFWISSLEGKYLPGRIHDSIRYELNDGRFSRELLFPPEEQKLTSEEFGNSIAEYIQLLDSMIKEYFAGLDDLEAAAGRMEKEYIAYLNEIEKRGGVYL</sequence>
<keyword evidence="2" id="KW-1185">Reference proteome</keyword>
<proteinExistence type="predicted"/>
<protein>
    <recommendedName>
        <fullName evidence="3">Ribbon-helix-helix protein CopG domain-containing protein</fullName>
    </recommendedName>
</protein>
<dbReference type="AlphaFoldDB" id="A0AAE3E8S6"/>
<comment type="caution">
    <text evidence="1">The sequence shown here is derived from an EMBL/GenBank/DDBJ whole genome shotgun (WGS) entry which is preliminary data.</text>
</comment>
<evidence type="ECO:0000313" key="1">
    <source>
        <dbReference type="EMBL" id="MCC2230007.1"/>
    </source>
</evidence>
<organism evidence="1 2">
    <name type="scientific">Hominifimenecus microfluidus</name>
    <dbReference type="NCBI Taxonomy" id="2885348"/>
    <lineage>
        <taxon>Bacteria</taxon>
        <taxon>Bacillati</taxon>
        <taxon>Bacillota</taxon>
        <taxon>Clostridia</taxon>
        <taxon>Lachnospirales</taxon>
        <taxon>Lachnospiraceae</taxon>
        <taxon>Hominifimenecus</taxon>
    </lineage>
</organism>
<accession>A0AAE3E8S6</accession>
<dbReference type="Proteomes" id="UP001198182">
    <property type="component" value="Unassembled WGS sequence"/>
</dbReference>
<dbReference type="RefSeq" id="WP_308452742.1">
    <property type="nucleotide sequence ID" value="NZ_JAJEQR010000007.1"/>
</dbReference>
<name>A0AAE3E8S6_9FIRM</name>
<evidence type="ECO:0008006" key="3">
    <source>
        <dbReference type="Google" id="ProtNLM"/>
    </source>
</evidence>
<reference evidence="1" key="1">
    <citation type="submission" date="2021-10" db="EMBL/GenBank/DDBJ databases">
        <title>Anaerobic single-cell dispensing facilitates the cultivation of human gut bacteria.</title>
        <authorList>
            <person name="Afrizal A."/>
        </authorList>
    </citation>
    <scope>NUCLEOTIDE SEQUENCE</scope>
    <source>
        <strain evidence="1">CLA-AA-H215</strain>
    </source>
</reference>
<dbReference type="EMBL" id="JAJEQR010000007">
    <property type="protein sequence ID" value="MCC2230007.1"/>
    <property type="molecule type" value="Genomic_DNA"/>
</dbReference>